<evidence type="ECO:0000313" key="3">
    <source>
        <dbReference type="Proteomes" id="UP000828390"/>
    </source>
</evidence>
<reference evidence="2" key="1">
    <citation type="journal article" date="2019" name="bioRxiv">
        <title>The Genome of the Zebra Mussel, Dreissena polymorpha: A Resource for Invasive Species Research.</title>
        <authorList>
            <person name="McCartney M.A."/>
            <person name="Auch B."/>
            <person name="Kono T."/>
            <person name="Mallez S."/>
            <person name="Zhang Y."/>
            <person name="Obille A."/>
            <person name="Becker A."/>
            <person name="Abrahante J.E."/>
            <person name="Garbe J."/>
            <person name="Badalamenti J.P."/>
            <person name="Herman A."/>
            <person name="Mangelson H."/>
            <person name="Liachko I."/>
            <person name="Sullivan S."/>
            <person name="Sone E.D."/>
            <person name="Koren S."/>
            <person name="Silverstein K.A.T."/>
            <person name="Beckman K.B."/>
            <person name="Gohl D.M."/>
        </authorList>
    </citation>
    <scope>NUCLEOTIDE SEQUENCE</scope>
    <source>
        <strain evidence="2">Duluth1</strain>
        <tissue evidence="2">Whole animal</tissue>
    </source>
</reference>
<organism evidence="2 3">
    <name type="scientific">Dreissena polymorpha</name>
    <name type="common">Zebra mussel</name>
    <name type="synonym">Mytilus polymorpha</name>
    <dbReference type="NCBI Taxonomy" id="45954"/>
    <lineage>
        <taxon>Eukaryota</taxon>
        <taxon>Metazoa</taxon>
        <taxon>Spiralia</taxon>
        <taxon>Lophotrochozoa</taxon>
        <taxon>Mollusca</taxon>
        <taxon>Bivalvia</taxon>
        <taxon>Autobranchia</taxon>
        <taxon>Heteroconchia</taxon>
        <taxon>Euheterodonta</taxon>
        <taxon>Imparidentia</taxon>
        <taxon>Neoheterodontei</taxon>
        <taxon>Myida</taxon>
        <taxon>Dreissenoidea</taxon>
        <taxon>Dreissenidae</taxon>
        <taxon>Dreissena</taxon>
    </lineage>
</organism>
<evidence type="ECO:0000313" key="2">
    <source>
        <dbReference type="EMBL" id="KAH3710857.1"/>
    </source>
</evidence>
<dbReference type="EMBL" id="JAIWYP010000014">
    <property type="protein sequence ID" value="KAH3710857.1"/>
    <property type="molecule type" value="Genomic_DNA"/>
</dbReference>
<proteinExistence type="predicted"/>
<protein>
    <submittedName>
        <fullName evidence="2">Uncharacterized protein</fullName>
    </submittedName>
</protein>
<sequence>MAHFVPLFINVPLLSPPLQIVWDPVKKRWVDKNGDDKEETPTAPPPKDHELPGTGLIFTCLHKTHHAKMGLIPYAASVAPDRFAYLHSLVWSYAVCI</sequence>
<keyword evidence="3" id="KW-1185">Reference proteome</keyword>
<comment type="caution">
    <text evidence="2">The sequence shown here is derived from an EMBL/GenBank/DDBJ whole genome shotgun (WGS) entry which is preliminary data.</text>
</comment>
<reference evidence="2" key="2">
    <citation type="submission" date="2020-11" db="EMBL/GenBank/DDBJ databases">
        <authorList>
            <person name="McCartney M.A."/>
            <person name="Auch B."/>
            <person name="Kono T."/>
            <person name="Mallez S."/>
            <person name="Becker A."/>
            <person name="Gohl D.M."/>
            <person name="Silverstein K.A.T."/>
            <person name="Koren S."/>
            <person name="Bechman K.B."/>
            <person name="Herman A."/>
            <person name="Abrahante J.E."/>
            <person name="Garbe J."/>
        </authorList>
    </citation>
    <scope>NUCLEOTIDE SEQUENCE</scope>
    <source>
        <strain evidence="2">Duluth1</strain>
        <tissue evidence="2">Whole animal</tissue>
    </source>
</reference>
<gene>
    <name evidence="2" type="ORF">DPMN_070352</name>
</gene>
<evidence type="ECO:0000256" key="1">
    <source>
        <dbReference type="SAM" id="MobiDB-lite"/>
    </source>
</evidence>
<accession>A0A9D3Z2T5</accession>
<name>A0A9D3Z2T5_DREPO</name>
<dbReference type="Proteomes" id="UP000828390">
    <property type="component" value="Unassembled WGS sequence"/>
</dbReference>
<feature type="region of interest" description="Disordered" evidence="1">
    <location>
        <begin position="31"/>
        <end position="52"/>
    </location>
</feature>
<dbReference type="AlphaFoldDB" id="A0A9D3Z2T5"/>